<dbReference type="GO" id="GO:0005634">
    <property type="term" value="C:nucleus"/>
    <property type="evidence" value="ECO:0007669"/>
    <property type="project" value="UniProtKB-SubCell"/>
</dbReference>
<dbReference type="GO" id="GO:0006364">
    <property type="term" value="P:rRNA processing"/>
    <property type="evidence" value="ECO:0007669"/>
    <property type="project" value="UniProtKB-KW"/>
</dbReference>
<dbReference type="RefSeq" id="XP_028480069.1">
    <property type="nucleotide sequence ID" value="XM_028616212.1"/>
</dbReference>
<evidence type="ECO:0000256" key="5">
    <source>
        <dbReference type="ARBA" id="ARBA00022552"/>
    </source>
</evidence>
<feature type="region of interest" description="Disordered" evidence="9">
    <location>
        <begin position="24"/>
        <end position="61"/>
    </location>
</feature>
<accession>A0A427Y9M4</accession>
<dbReference type="AlphaFoldDB" id="A0A427Y9M4"/>
<feature type="compositionally biased region" description="Acidic residues" evidence="9">
    <location>
        <begin position="119"/>
        <end position="140"/>
    </location>
</feature>
<dbReference type="GO" id="GO:0005732">
    <property type="term" value="C:sno(s)RNA-containing ribonucleoprotein complex"/>
    <property type="evidence" value="ECO:0007669"/>
    <property type="project" value="InterPro"/>
</dbReference>
<name>A0A427Y9M4_9TREE</name>
<evidence type="ECO:0000256" key="2">
    <source>
        <dbReference type="ARBA" id="ARBA00009801"/>
    </source>
</evidence>
<dbReference type="InterPro" id="IPR040309">
    <property type="entry name" value="Naf1"/>
</dbReference>
<dbReference type="Pfam" id="PF04410">
    <property type="entry name" value="Gar1"/>
    <property type="match status" value="1"/>
</dbReference>
<dbReference type="PANTHER" id="PTHR31633:SF1">
    <property type="entry name" value="H_ACA RIBONUCLEOPROTEIN COMPLEX NON-CORE SUBUNIT NAF1"/>
    <property type="match status" value="1"/>
</dbReference>
<protein>
    <recommendedName>
        <fullName evidence="3">H/ACA ribonucleoprotein complex non-core subunit NAF1</fullName>
    </recommendedName>
</protein>
<keyword evidence="8" id="KW-0539">Nucleus</keyword>
<dbReference type="PANTHER" id="PTHR31633">
    <property type="entry name" value="H/ACA RIBONUCLEOPROTEIN COMPLEX NON-CORE SUBUNIT NAF1"/>
    <property type="match status" value="1"/>
</dbReference>
<dbReference type="Proteomes" id="UP000279236">
    <property type="component" value="Unassembled WGS sequence"/>
</dbReference>
<dbReference type="InterPro" id="IPR009000">
    <property type="entry name" value="Transl_B-barrel_sf"/>
</dbReference>
<feature type="compositionally biased region" description="Low complexity" evidence="9">
    <location>
        <begin position="37"/>
        <end position="48"/>
    </location>
</feature>
<evidence type="ECO:0000256" key="1">
    <source>
        <dbReference type="ARBA" id="ARBA00004123"/>
    </source>
</evidence>
<comment type="similarity">
    <text evidence="2">Belongs to the NAF1 family.</text>
</comment>
<dbReference type="Gene3D" id="2.40.10.230">
    <property type="entry name" value="Probable tRNA pseudouridine synthase domain"/>
    <property type="match status" value="1"/>
</dbReference>
<comment type="caution">
    <text evidence="10">The sequence shown here is derived from an EMBL/GenBank/DDBJ whole genome shotgun (WGS) entry which is preliminary data.</text>
</comment>
<dbReference type="STRING" id="105984.A0A427Y9M4"/>
<dbReference type="GeneID" id="39584922"/>
<dbReference type="GO" id="GO:0001522">
    <property type="term" value="P:pseudouridine synthesis"/>
    <property type="evidence" value="ECO:0007669"/>
    <property type="project" value="InterPro"/>
</dbReference>
<evidence type="ECO:0000256" key="3">
    <source>
        <dbReference type="ARBA" id="ARBA00021438"/>
    </source>
</evidence>
<gene>
    <name evidence="10" type="ORF">EHS24_000379</name>
</gene>
<feature type="compositionally biased region" description="Basic residues" evidence="9">
    <location>
        <begin position="417"/>
        <end position="427"/>
    </location>
</feature>
<comment type="subcellular location">
    <subcellularLocation>
        <location evidence="1">Nucleus</location>
    </subcellularLocation>
</comment>
<keyword evidence="11" id="KW-1185">Reference proteome</keyword>
<evidence type="ECO:0000256" key="7">
    <source>
        <dbReference type="ARBA" id="ARBA00022884"/>
    </source>
</evidence>
<dbReference type="SUPFAM" id="SSF50447">
    <property type="entry name" value="Translation proteins"/>
    <property type="match status" value="1"/>
</dbReference>
<sequence length="604" mass="62262">MDHDSDTEIELAIDPAHEIAQAQVAAAAAAAPPPATTPLSAAAAASAAMPPPPTPTATSTFAAPPVPEVVSDLALIQQMVDAGEVVGALPPLAMTAAEKRREVEASLAAKKQARAMDVDAADSDSSSEFESSSDDDDSDDGDRVPDKPMTAEEHAEMKSELDRFMGTAAAGAGSDDDSDSDSGSDLDDLFARTGMEFMDDSEDEGEGEGGAGGGVIMSVHEQPLPPVAQPPVNALPEDVQLIIAGDVVSWMKEKAVETWLAKKAEKDKEATSEAAATPDGEVATPAAPTTTIPKFSSAGTIVIRAMQAPGEGWLEEGSVLCLSDRRILGTVCETFGPLTSPFYSLRLPPPPYPYPSASDLATGTKIYYPAAATYRKFVDMHAVRDPRFASDASNVFDEEVGDDEVEWSDDEAEAASKRKRKQKKRGGSRAPSLAPSSGHPGAAHPLPARPHFDYAGDDDMASLHGGDDDDRWDGMSDAGSTMSTASHRALVSYDDMSGPGTGAGAGAGGGAGGDRRIAGRGGRGGAARDNARGGGRGRGQGRTPGPGRNANANSNANSPHPLPQRPGAAWAGNQASAAGVHAQGNEYQAYEPAGPRNDSQALSL</sequence>
<evidence type="ECO:0000256" key="8">
    <source>
        <dbReference type="ARBA" id="ARBA00023242"/>
    </source>
</evidence>
<feature type="compositionally biased region" description="Gly residues" evidence="9">
    <location>
        <begin position="532"/>
        <end position="544"/>
    </location>
</feature>
<dbReference type="InterPro" id="IPR038664">
    <property type="entry name" value="Gar1/Naf1_Cbf5-bd_sf"/>
</dbReference>
<keyword evidence="6" id="KW-0597">Phosphoprotein</keyword>
<evidence type="ECO:0000313" key="11">
    <source>
        <dbReference type="Proteomes" id="UP000279236"/>
    </source>
</evidence>
<feature type="compositionally biased region" description="Basic and acidic residues" evidence="9">
    <location>
        <begin position="141"/>
        <end position="163"/>
    </location>
</feature>
<keyword evidence="7" id="KW-0694">RNA-binding</keyword>
<feature type="region of interest" description="Disordered" evidence="9">
    <location>
        <begin position="399"/>
        <end position="604"/>
    </location>
</feature>
<dbReference type="OrthoDB" id="21550at2759"/>
<feature type="compositionally biased region" description="Low complexity" evidence="9">
    <location>
        <begin position="545"/>
        <end position="558"/>
    </location>
</feature>
<feature type="compositionally biased region" description="Acidic residues" evidence="9">
    <location>
        <begin position="399"/>
        <end position="413"/>
    </location>
</feature>
<feature type="compositionally biased region" description="Acidic residues" evidence="9">
    <location>
        <begin position="174"/>
        <end position="188"/>
    </location>
</feature>
<dbReference type="GO" id="GO:0000493">
    <property type="term" value="P:box H/ACA snoRNP assembly"/>
    <property type="evidence" value="ECO:0007669"/>
    <property type="project" value="InterPro"/>
</dbReference>
<reference evidence="10 11" key="1">
    <citation type="submission" date="2018-11" db="EMBL/GenBank/DDBJ databases">
        <title>Genome sequence of Apiotrichum porosum DSM 27194.</title>
        <authorList>
            <person name="Aliyu H."/>
            <person name="Gorte O."/>
            <person name="Ochsenreither K."/>
        </authorList>
    </citation>
    <scope>NUCLEOTIDE SEQUENCE [LARGE SCALE GENOMIC DNA]</scope>
    <source>
        <strain evidence="10 11">DSM 27194</strain>
    </source>
</reference>
<evidence type="ECO:0000256" key="4">
    <source>
        <dbReference type="ARBA" id="ARBA00022517"/>
    </source>
</evidence>
<proteinExistence type="inferred from homology"/>
<feature type="compositionally biased region" description="Gly residues" evidence="9">
    <location>
        <begin position="499"/>
        <end position="512"/>
    </location>
</feature>
<dbReference type="GO" id="GO:0003723">
    <property type="term" value="F:RNA binding"/>
    <property type="evidence" value="ECO:0007669"/>
    <property type="project" value="UniProtKB-KW"/>
</dbReference>
<organism evidence="10 11">
    <name type="scientific">Apiotrichum porosum</name>
    <dbReference type="NCBI Taxonomy" id="105984"/>
    <lineage>
        <taxon>Eukaryota</taxon>
        <taxon>Fungi</taxon>
        <taxon>Dikarya</taxon>
        <taxon>Basidiomycota</taxon>
        <taxon>Agaricomycotina</taxon>
        <taxon>Tremellomycetes</taxon>
        <taxon>Trichosporonales</taxon>
        <taxon>Trichosporonaceae</taxon>
        <taxon>Apiotrichum</taxon>
    </lineage>
</organism>
<feature type="compositionally biased region" description="Low complexity" evidence="9">
    <location>
        <begin position="567"/>
        <end position="579"/>
    </location>
</feature>
<keyword evidence="5" id="KW-0698">rRNA processing</keyword>
<dbReference type="InterPro" id="IPR007504">
    <property type="entry name" value="H/ACA_rnp_Gar1/Naf1"/>
</dbReference>
<evidence type="ECO:0000256" key="6">
    <source>
        <dbReference type="ARBA" id="ARBA00022553"/>
    </source>
</evidence>
<dbReference type="EMBL" id="RSCE01000001">
    <property type="protein sequence ID" value="RSH87861.1"/>
    <property type="molecule type" value="Genomic_DNA"/>
</dbReference>
<evidence type="ECO:0000313" key="10">
    <source>
        <dbReference type="EMBL" id="RSH87861.1"/>
    </source>
</evidence>
<keyword evidence="4" id="KW-0690">Ribosome biogenesis</keyword>
<feature type="region of interest" description="Disordered" evidence="9">
    <location>
        <begin position="108"/>
        <end position="188"/>
    </location>
</feature>
<feature type="region of interest" description="Disordered" evidence="9">
    <location>
        <begin position="263"/>
        <end position="290"/>
    </location>
</feature>
<evidence type="ECO:0000256" key="9">
    <source>
        <dbReference type="SAM" id="MobiDB-lite"/>
    </source>
</evidence>